<evidence type="ECO:0000313" key="9">
    <source>
        <dbReference type="Proteomes" id="UP000030185"/>
    </source>
</evidence>
<dbReference type="RefSeq" id="WP_052430129.1">
    <property type="nucleotide sequence ID" value="NZ_BBLT01000004.1"/>
</dbReference>
<dbReference type="Proteomes" id="UP000030185">
    <property type="component" value="Unassembled WGS sequence"/>
</dbReference>
<feature type="domain" description="SusD-like N-terminal" evidence="7">
    <location>
        <begin position="24"/>
        <end position="224"/>
    </location>
</feature>
<dbReference type="AlphaFoldDB" id="A0A098LGW0"/>
<dbReference type="STRING" id="153721.MYP_2457"/>
<comment type="caution">
    <text evidence="8">The sequence shown here is derived from an EMBL/GenBank/DDBJ whole genome shotgun (WGS) entry which is preliminary data.</text>
</comment>
<dbReference type="EMBL" id="BBLT01000004">
    <property type="protein sequence ID" value="GAL85228.1"/>
    <property type="molecule type" value="Genomic_DNA"/>
</dbReference>
<dbReference type="PROSITE" id="PS51257">
    <property type="entry name" value="PROKAR_LIPOPROTEIN"/>
    <property type="match status" value="1"/>
</dbReference>
<dbReference type="eggNOG" id="COG0702">
    <property type="taxonomic scope" value="Bacteria"/>
</dbReference>
<keyword evidence="5" id="KW-0998">Cell outer membrane</keyword>
<dbReference type="InterPro" id="IPR012944">
    <property type="entry name" value="SusD_RagB_dom"/>
</dbReference>
<comment type="similarity">
    <text evidence="2">Belongs to the SusD family.</text>
</comment>
<dbReference type="SUPFAM" id="SSF48452">
    <property type="entry name" value="TPR-like"/>
    <property type="match status" value="1"/>
</dbReference>
<keyword evidence="9" id="KW-1185">Reference proteome</keyword>
<protein>
    <submittedName>
        <fullName evidence="8">Ragb/susd domain protein</fullName>
    </submittedName>
</protein>
<keyword evidence="3" id="KW-0732">Signal</keyword>
<evidence type="ECO:0000256" key="3">
    <source>
        <dbReference type="ARBA" id="ARBA00022729"/>
    </source>
</evidence>
<accession>A0A098LGW0</accession>
<reference evidence="8 9" key="1">
    <citation type="submission" date="2014-09" db="EMBL/GenBank/DDBJ databases">
        <title>Sporocytophaga myxococcoides PG-01 genome sequencing.</title>
        <authorList>
            <person name="Liu L."/>
            <person name="Gao P.J."/>
            <person name="Chen G.J."/>
            <person name="Wang L.S."/>
        </authorList>
    </citation>
    <scope>NUCLEOTIDE SEQUENCE [LARGE SCALE GENOMIC DNA]</scope>
    <source>
        <strain evidence="8 9">PG-01</strain>
    </source>
</reference>
<dbReference type="Pfam" id="PF07980">
    <property type="entry name" value="SusD_RagB"/>
    <property type="match status" value="1"/>
</dbReference>
<dbReference type="CDD" id="cd08977">
    <property type="entry name" value="SusD"/>
    <property type="match status" value="1"/>
</dbReference>
<evidence type="ECO:0000259" key="7">
    <source>
        <dbReference type="Pfam" id="PF14322"/>
    </source>
</evidence>
<proteinExistence type="inferred from homology"/>
<dbReference type="Gene3D" id="1.25.40.390">
    <property type="match status" value="1"/>
</dbReference>
<evidence type="ECO:0000259" key="6">
    <source>
        <dbReference type="Pfam" id="PF07980"/>
    </source>
</evidence>
<dbReference type="InterPro" id="IPR033985">
    <property type="entry name" value="SusD-like_N"/>
</dbReference>
<dbReference type="Pfam" id="PF14322">
    <property type="entry name" value="SusD-like_3"/>
    <property type="match status" value="1"/>
</dbReference>
<name>A0A098LGW0_9BACT</name>
<evidence type="ECO:0000256" key="4">
    <source>
        <dbReference type="ARBA" id="ARBA00023136"/>
    </source>
</evidence>
<keyword evidence="4" id="KW-0472">Membrane</keyword>
<organism evidence="8 9">
    <name type="scientific">Sporocytophaga myxococcoides</name>
    <dbReference type="NCBI Taxonomy" id="153721"/>
    <lineage>
        <taxon>Bacteria</taxon>
        <taxon>Pseudomonadati</taxon>
        <taxon>Bacteroidota</taxon>
        <taxon>Cytophagia</taxon>
        <taxon>Cytophagales</taxon>
        <taxon>Cytophagaceae</taxon>
        <taxon>Sporocytophaga</taxon>
    </lineage>
</organism>
<evidence type="ECO:0000256" key="5">
    <source>
        <dbReference type="ARBA" id="ARBA00023237"/>
    </source>
</evidence>
<gene>
    <name evidence="8" type="ORF">MYP_2457</name>
</gene>
<feature type="domain" description="RagB/SusD" evidence="6">
    <location>
        <begin position="271"/>
        <end position="489"/>
    </location>
</feature>
<evidence type="ECO:0000313" key="8">
    <source>
        <dbReference type="EMBL" id="GAL85228.1"/>
    </source>
</evidence>
<sequence length="507" mass="56597">MFKKIYPFIGLIVISTLGGCKKDFLDKTPQAAVTDENYYKTASDLNAAINAAYDPMGWETERKGQIFANLFFFGDVVSDDAIKGGSGTSDIPDFHALETFTGNAGLPALLLPWQRNYTGIYRANIVIERAPLSNADEATKTRVINEAKFLRAYYHFEQVKMYGDVPLVTKVLGANDYNLGRTPAAEVYKQIEADLKDASALPQKGAIETGRATRGAALALLARVQMYQTRNNHGKWNEVLTNAESVINSGIYNLENNYADIHTVAKENGIESIFEIQSNTKVGGAAGDNNSDWSNGNEGTLINVMFRGRDNGGWGFNCPSLDLLEEFKKEKTVDGNDDPRLKATIIQNGDSVLNEKYKADINSYPYTGTYCRKYIEPQSLFGLNQSDGPSNYRLIRYADVLLMAAEAANELGMTEKALEYLKKVRDRVKMPKIIETNKDLLREIIWRERRVELALEGHRFFDIVRQGRAAQIMGKTYTFSNAQEVFPVPQAEIDMSKGKIKQTTGLK</sequence>
<evidence type="ECO:0000256" key="2">
    <source>
        <dbReference type="ARBA" id="ARBA00006275"/>
    </source>
</evidence>
<dbReference type="OrthoDB" id="636214at2"/>
<dbReference type="InterPro" id="IPR011990">
    <property type="entry name" value="TPR-like_helical_dom_sf"/>
</dbReference>
<dbReference type="GO" id="GO:0009279">
    <property type="term" value="C:cell outer membrane"/>
    <property type="evidence" value="ECO:0007669"/>
    <property type="project" value="UniProtKB-SubCell"/>
</dbReference>
<evidence type="ECO:0000256" key="1">
    <source>
        <dbReference type="ARBA" id="ARBA00004442"/>
    </source>
</evidence>
<comment type="subcellular location">
    <subcellularLocation>
        <location evidence="1">Cell outer membrane</location>
    </subcellularLocation>
</comment>